<dbReference type="RefSeq" id="WP_159585143.1">
    <property type="nucleotide sequence ID" value="NZ_JBIPKE010000017.1"/>
</dbReference>
<keyword evidence="3" id="KW-1185">Reference proteome</keyword>
<feature type="domain" description="SCP2" evidence="1">
    <location>
        <begin position="10"/>
        <end position="98"/>
    </location>
</feature>
<dbReference type="InterPro" id="IPR003033">
    <property type="entry name" value="SCP2_sterol-bd_dom"/>
</dbReference>
<comment type="caution">
    <text evidence="2">The sequence shown here is derived from an EMBL/GenBank/DDBJ whole genome shotgun (WGS) entry which is preliminary data.</text>
</comment>
<gene>
    <name evidence="2" type="ORF">ACHKAR_11540</name>
</gene>
<dbReference type="SUPFAM" id="SSF55718">
    <property type="entry name" value="SCP-like"/>
    <property type="match status" value="1"/>
</dbReference>
<dbReference type="InterPro" id="IPR036527">
    <property type="entry name" value="SCP2_sterol-bd_dom_sf"/>
</dbReference>
<evidence type="ECO:0000313" key="3">
    <source>
        <dbReference type="Proteomes" id="UP001610063"/>
    </source>
</evidence>
<reference evidence="2 3" key="1">
    <citation type="journal article" date="2013" name="Int. J. Syst. Evol. Microbiol.">
        <title>Marinoscillum luteum sp. nov., isolated from marine sediment.</title>
        <authorList>
            <person name="Cha I.T."/>
            <person name="Park S.J."/>
            <person name="Kim S.J."/>
            <person name="Kim J.G."/>
            <person name="Jung M.Y."/>
            <person name="Shin K.S."/>
            <person name="Kwon K.K."/>
            <person name="Yang S.H."/>
            <person name="Seo Y.S."/>
            <person name="Rhee S.K."/>
        </authorList>
    </citation>
    <scope>NUCLEOTIDE SEQUENCE [LARGE SCALE GENOMIC DNA]</scope>
    <source>
        <strain evidence="2 3">KCTC 23939</strain>
    </source>
</reference>
<proteinExistence type="predicted"/>
<dbReference type="Proteomes" id="UP001610063">
    <property type="component" value="Unassembled WGS sequence"/>
</dbReference>
<sequence>MTLSEATEKVKKLAANNGGKVKAKINFKFDEGLIHLDDTVSPTMVSNEELDASCTIKLSLENFDKMMHGNLNPMMAFMGGKMKIDGDKGVAMKLASLF</sequence>
<name>A0ABW7N8X3_9BACT</name>
<dbReference type="EMBL" id="JBIPKE010000017">
    <property type="protein sequence ID" value="MFH6984076.1"/>
    <property type="molecule type" value="Genomic_DNA"/>
</dbReference>
<dbReference type="Pfam" id="PF02036">
    <property type="entry name" value="SCP2"/>
    <property type="match status" value="1"/>
</dbReference>
<evidence type="ECO:0000259" key="1">
    <source>
        <dbReference type="Pfam" id="PF02036"/>
    </source>
</evidence>
<organism evidence="2 3">
    <name type="scientific">Marinoscillum luteum</name>
    <dbReference type="NCBI Taxonomy" id="861051"/>
    <lineage>
        <taxon>Bacteria</taxon>
        <taxon>Pseudomonadati</taxon>
        <taxon>Bacteroidota</taxon>
        <taxon>Cytophagia</taxon>
        <taxon>Cytophagales</taxon>
        <taxon>Reichenbachiellaceae</taxon>
        <taxon>Marinoscillum</taxon>
    </lineage>
</organism>
<accession>A0ABW7N8X3</accession>
<evidence type="ECO:0000313" key="2">
    <source>
        <dbReference type="EMBL" id="MFH6984076.1"/>
    </source>
</evidence>
<protein>
    <submittedName>
        <fullName evidence="2">SCP2 sterol-binding domain-containing protein</fullName>
    </submittedName>
</protein>
<dbReference type="Gene3D" id="3.30.1050.10">
    <property type="entry name" value="SCP2 sterol-binding domain"/>
    <property type="match status" value="1"/>
</dbReference>